<accession>A0A7J8JW32</accession>
<dbReference type="EMBL" id="JACASF010000001">
    <property type="protein sequence ID" value="KAF6501076.1"/>
    <property type="molecule type" value="Genomic_DNA"/>
</dbReference>
<protein>
    <submittedName>
        <fullName evidence="2">Uncharacterized protein</fullName>
    </submittedName>
</protein>
<evidence type="ECO:0000313" key="2">
    <source>
        <dbReference type="EMBL" id="KAF6501076.1"/>
    </source>
</evidence>
<organism evidence="2 3">
    <name type="scientific">Molossus molossus</name>
    <name type="common">Pallas' mastiff bat</name>
    <name type="synonym">Vespertilio molossus</name>
    <dbReference type="NCBI Taxonomy" id="27622"/>
    <lineage>
        <taxon>Eukaryota</taxon>
        <taxon>Metazoa</taxon>
        <taxon>Chordata</taxon>
        <taxon>Craniata</taxon>
        <taxon>Vertebrata</taxon>
        <taxon>Euteleostomi</taxon>
        <taxon>Mammalia</taxon>
        <taxon>Eutheria</taxon>
        <taxon>Laurasiatheria</taxon>
        <taxon>Chiroptera</taxon>
        <taxon>Yangochiroptera</taxon>
        <taxon>Molossidae</taxon>
        <taxon>Molossus</taxon>
    </lineage>
</organism>
<dbReference type="AlphaFoldDB" id="A0A7J8JW32"/>
<keyword evidence="3" id="KW-1185">Reference proteome</keyword>
<feature type="region of interest" description="Disordered" evidence="1">
    <location>
        <begin position="98"/>
        <end position="119"/>
    </location>
</feature>
<sequence>MAHPPSGVPLRYRHPLLYPLHAGGTGLSLRMTCPFLKTAVTALSPPTLSLFSCPFSMAASACAPWGPASPQPLQDLSRAPCLASSHASFRPLVTFFRTSLPPSPPPPTSLTMTPNQSPQGMLSPAPGHLLLSLHPPEALLPPGPHALSCASQQRPGLAHCRLLPARPLPGGLSRVLLGQSEDERLTCTTHFEQRLENSEHES</sequence>
<evidence type="ECO:0000313" key="3">
    <source>
        <dbReference type="Proteomes" id="UP000550707"/>
    </source>
</evidence>
<gene>
    <name evidence="2" type="ORF">HJG59_008057</name>
</gene>
<evidence type="ECO:0000256" key="1">
    <source>
        <dbReference type="SAM" id="MobiDB-lite"/>
    </source>
</evidence>
<proteinExistence type="predicted"/>
<dbReference type="Proteomes" id="UP000550707">
    <property type="component" value="Unassembled WGS sequence"/>
</dbReference>
<name>A0A7J8JW32_MOLMO</name>
<dbReference type="InParanoid" id="A0A7J8JW32"/>
<comment type="caution">
    <text evidence="2">The sequence shown here is derived from an EMBL/GenBank/DDBJ whole genome shotgun (WGS) entry which is preliminary data.</text>
</comment>
<reference evidence="2 3" key="1">
    <citation type="journal article" date="2020" name="Nature">
        <title>Six reference-quality genomes reveal evolution of bat adaptations.</title>
        <authorList>
            <person name="Jebb D."/>
            <person name="Huang Z."/>
            <person name="Pippel M."/>
            <person name="Hughes G.M."/>
            <person name="Lavrichenko K."/>
            <person name="Devanna P."/>
            <person name="Winkler S."/>
            <person name="Jermiin L.S."/>
            <person name="Skirmuntt E.C."/>
            <person name="Katzourakis A."/>
            <person name="Burkitt-Gray L."/>
            <person name="Ray D.A."/>
            <person name="Sullivan K.A.M."/>
            <person name="Roscito J.G."/>
            <person name="Kirilenko B.M."/>
            <person name="Davalos L.M."/>
            <person name="Corthals A.P."/>
            <person name="Power M.L."/>
            <person name="Jones G."/>
            <person name="Ransome R.D."/>
            <person name="Dechmann D.K.N."/>
            <person name="Locatelli A.G."/>
            <person name="Puechmaille S.J."/>
            <person name="Fedrigo O."/>
            <person name="Jarvis E.D."/>
            <person name="Hiller M."/>
            <person name="Vernes S.C."/>
            <person name="Myers E.W."/>
            <person name="Teeling E.C."/>
        </authorList>
    </citation>
    <scope>NUCLEOTIDE SEQUENCE [LARGE SCALE GENOMIC DNA]</scope>
    <source>
        <strain evidence="2">MMolMol1</strain>
        <tissue evidence="2">Muscle</tissue>
    </source>
</reference>